<evidence type="ECO:0000256" key="1">
    <source>
        <dbReference type="ARBA" id="ARBA00006700"/>
    </source>
</evidence>
<keyword evidence="3 4" id="KW-0687">Ribonucleoprotein</keyword>
<dbReference type="Gene3D" id="3.30.70.330">
    <property type="match status" value="1"/>
</dbReference>
<dbReference type="GO" id="GO:0005840">
    <property type="term" value="C:ribosome"/>
    <property type="evidence" value="ECO:0007669"/>
    <property type="project" value="UniProtKB-KW"/>
</dbReference>
<dbReference type="EMBL" id="MHTW01000012">
    <property type="protein sequence ID" value="OHA67446.1"/>
    <property type="molecule type" value="Genomic_DNA"/>
</dbReference>
<evidence type="ECO:0000313" key="6">
    <source>
        <dbReference type="Proteomes" id="UP000176901"/>
    </source>
</evidence>
<comment type="similarity">
    <text evidence="1 4">Belongs to the universal ribosomal protein uL23 family.</text>
</comment>
<gene>
    <name evidence="4" type="primary">rplW</name>
    <name evidence="5" type="ORF">A3C82_00335</name>
</gene>
<dbReference type="NCBIfam" id="NF004363">
    <property type="entry name" value="PRK05738.2-4"/>
    <property type="match status" value="1"/>
</dbReference>
<comment type="caution">
    <text evidence="5">The sequence shown here is derived from an EMBL/GenBank/DDBJ whole genome shotgun (WGS) entry which is preliminary data.</text>
</comment>
<name>A0A1G2R3N9_9BACT</name>
<evidence type="ECO:0000313" key="5">
    <source>
        <dbReference type="EMBL" id="OHA67446.1"/>
    </source>
</evidence>
<sequence length="98" mass="10950">MKKEKRKISSSVLSLPHITEKAGLLQGQNQYVFKVVPRATKYGVKDSVEAHYGVRVLKVRMIRVPSKSIRVGRTMGKRPGYKKAVVTLKEGDKIELGA</sequence>
<evidence type="ECO:0000256" key="4">
    <source>
        <dbReference type="HAMAP-Rule" id="MF_01369"/>
    </source>
</evidence>
<proteinExistence type="inferred from homology"/>
<accession>A0A1G2R3N9</accession>
<dbReference type="InterPro" id="IPR012678">
    <property type="entry name" value="Ribosomal_uL23/eL15/eS24_sf"/>
</dbReference>
<dbReference type="GO" id="GO:1990904">
    <property type="term" value="C:ribonucleoprotein complex"/>
    <property type="evidence" value="ECO:0007669"/>
    <property type="project" value="UniProtKB-KW"/>
</dbReference>
<dbReference type="SUPFAM" id="SSF54189">
    <property type="entry name" value="Ribosomal proteins S24e, L23 and L15e"/>
    <property type="match status" value="1"/>
</dbReference>
<comment type="function">
    <text evidence="4">One of the early assembly proteins it binds 23S rRNA. One of the proteins that surrounds the polypeptide exit tunnel on the outside of the ribosome. Forms the main docking site for trigger factor binding to the ribosome.</text>
</comment>
<evidence type="ECO:0000256" key="3">
    <source>
        <dbReference type="ARBA" id="ARBA00023274"/>
    </source>
</evidence>
<dbReference type="InterPro" id="IPR013025">
    <property type="entry name" value="Ribosomal_uL23-like"/>
</dbReference>
<dbReference type="Proteomes" id="UP000176901">
    <property type="component" value="Unassembled WGS sequence"/>
</dbReference>
<reference evidence="5 6" key="1">
    <citation type="journal article" date="2016" name="Nat. Commun.">
        <title>Thousands of microbial genomes shed light on interconnected biogeochemical processes in an aquifer system.</title>
        <authorList>
            <person name="Anantharaman K."/>
            <person name="Brown C.T."/>
            <person name="Hug L.A."/>
            <person name="Sharon I."/>
            <person name="Castelle C.J."/>
            <person name="Probst A.J."/>
            <person name="Thomas B.C."/>
            <person name="Singh A."/>
            <person name="Wilkins M.J."/>
            <person name="Karaoz U."/>
            <person name="Brodie E.L."/>
            <person name="Williams K.H."/>
            <person name="Hubbard S.S."/>
            <person name="Banfield J.F."/>
        </authorList>
    </citation>
    <scope>NUCLEOTIDE SEQUENCE [LARGE SCALE GENOMIC DNA]</scope>
</reference>
<comment type="subunit">
    <text evidence="4">Part of the 50S ribosomal subunit. Contacts protein L29, and trigger factor when it is bound to the ribosome.</text>
</comment>
<dbReference type="AlphaFoldDB" id="A0A1G2R3N9"/>
<keyword evidence="2 4" id="KW-0689">Ribosomal protein</keyword>
<protein>
    <recommendedName>
        <fullName evidence="4">Large ribosomal subunit protein uL23</fullName>
    </recommendedName>
</protein>
<keyword evidence="4" id="KW-0694">RNA-binding</keyword>
<dbReference type="STRING" id="1802451.A3C82_00335"/>
<dbReference type="InterPro" id="IPR012677">
    <property type="entry name" value="Nucleotide-bd_a/b_plait_sf"/>
</dbReference>
<dbReference type="HAMAP" id="MF_01369_B">
    <property type="entry name" value="Ribosomal_uL23_B"/>
    <property type="match status" value="1"/>
</dbReference>
<evidence type="ECO:0000256" key="2">
    <source>
        <dbReference type="ARBA" id="ARBA00022980"/>
    </source>
</evidence>
<dbReference type="GO" id="GO:0019843">
    <property type="term" value="F:rRNA binding"/>
    <property type="evidence" value="ECO:0007669"/>
    <property type="project" value="UniProtKB-UniRule"/>
</dbReference>
<organism evidence="5 6">
    <name type="scientific">Candidatus Wildermuthbacteria bacterium RIFCSPHIGHO2_02_FULL_47_12</name>
    <dbReference type="NCBI Taxonomy" id="1802451"/>
    <lineage>
        <taxon>Bacteria</taxon>
        <taxon>Candidatus Wildermuthiibacteriota</taxon>
    </lineage>
</organism>
<dbReference type="GO" id="GO:0003735">
    <property type="term" value="F:structural constituent of ribosome"/>
    <property type="evidence" value="ECO:0007669"/>
    <property type="project" value="InterPro"/>
</dbReference>
<dbReference type="GO" id="GO:0006412">
    <property type="term" value="P:translation"/>
    <property type="evidence" value="ECO:0007669"/>
    <property type="project" value="UniProtKB-UniRule"/>
</dbReference>
<dbReference type="Pfam" id="PF00276">
    <property type="entry name" value="Ribosomal_L23"/>
    <property type="match status" value="1"/>
</dbReference>
<keyword evidence="4" id="KW-0699">rRNA-binding</keyword>